<dbReference type="GO" id="GO:0006260">
    <property type="term" value="P:DNA replication"/>
    <property type="evidence" value="ECO:0007669"/>
    <property type="project" value="InterPro"/>
</dbReference>
<dbReference type="OrthoDB" id="5297568at2"/>
<dbReference type="InterPro" id="IPR036768">
    <property type="entry name" value="PolIII_chi_sf"/>
</dbReference>
<dbReference type="Gene3D" id="3.40.50.10110">
    <property type="entry name" value="DNA polymerase III subunit chi"/>
    <property type="match status" value="1"/>
</dbReference>
<reference evidence="1 2" key="1">
    <citation type="submission" date="2018-09" db="EMBL/GenBank/DDBJ databases">
        <title>The draft genome of Acinetobacter spp. strains.</title>
        <authorList>
            <person name="Qin J."/>
            <person name="Feng Y."/>
            <person name="Zong Z."/>
        </authorList>
    </citation>
    <scope>NUCLEOTIDE SEQUENCE [LARGE SCALE GENOMIC DNA]</scope>
    <source>
        <strain evidence="1 2">WCHAc060115</strain>
    </source>
</reference>
<dbReference type="GO" id="GO:0003677">
    <property type="term" value="F:DNA binding"/>
    <property type="evidence" value="ECO:0007669"/>
    <property type="project" value="InterPro"/>
</dbReference>
<dbReference type="Proteomes" id="UP000280405">
    <property type="component" value="Unassembled WGS sequence"/>
</dbReference>
<dbReference type="PANTHER" id="PTHR38767:SF1">
    <property type="entry name" value="DNA POLYMERASE III SUBUNIT CHI"/>
    <property type="match status" value="1"/>
</dbReference>
<accession>A0A3A8FDQ1</accession>
<dbReference type="AlphaFoldDB" id="A0A3A8FDQ1"/>
<evidence type="ECO:0000313" key="1">
    <source>
        <dbReference type="EMBL" id="RKG40524.1"/>
    </source>
</evidence>
<keyword evidence="2" id="KW-1185">Reference proteome</keyword>
<protein>
    <submittedName>
        <fullName evidence="1">DNA polymerase III subunit chi</fullName>
    </submittedName>
</protein>
<gene>
    <name evidence="1" type="ORF">D7V20_02470</name>
</gene>
<organism evidence="1 2">
    <name type="scientific">Acinetobacter rongchengensis</name>
    <dbReference type="NCBI Taxonomy" id="2419601"/>
    <lineage>
        <taxon>Bacteria</taxon>
        <taxon>Pseudomonadati</taxon>
        <taxon>Pseudomonadota</taxon>
        <taxon>Gammaproteobacteria</taxon>
        <taxon>Moraxellales</taxon>
        <taxon>Moraxellaceae</taxon>
        <taxon>Acinetobacter</taxon>
    </lineage>
</organism>
<dbReference type="PANTHER" id="PTHR38767">
    <property type="entry name" value="DNA POLYMERASE III SUBUNIT CHI"/>
    <property type="match status" value="1"/>
</dbReference>
<name>A0A3A8FDQ1_9GAMM</name>
<dbReference type="GO" id="GO:0003887">
    <property type="term" value="F:DNA-directed DNA polymerase activity"/>
    <property type="evidence" value="ECO:0007669"/>
    <property type="project" value="InterPro"/>
</dbReference>
<sequence>MAKISFYLFEKSPERQVESACRLCRKILRNAAKIWLHCPDPELQQQLDERLWSFDATSFLAHGIDQTHAPICISAQLPTAQAGSSTVEWIVFNFNNQPLEQVTQFGHIIEIVENDESAKQIGREKYKAYRRMGITPQTFKL</sequence>
<dbReference type="EMBL" id="RAXT01000002">
    <property type="protein sequence ID" value="RKG40524.1"/>
    <property type="molecule type" value="Genomic_DNA"/>
</dbReference>
<evidence type="ECO:0000313" key="2">
    <source>
        <dbReference type="Proteomes" id="UP000280405"/>
    </source>
</evidence>
<proteinExistence type="predicted"/>
<dbReference type="GO" id="GO:0032298">
    <property type="term" value="P:positive regulation of DNA-templated DNA replication initiation"/>
    <property type="evidence" value="ECO:0007669"/>
    <property type="project" value="TreeGrafter"/>
</dbReference>
<comment type="caution">
    <text evidence="1">The sequence shown here is derived from an EMBL/GenBank/DDBJ whole genome shotgun (WGS) entry which is preliminary data.</text>
</comment>
<dbReference type="Pfam" id="PF04364">
    <property type="entry name" value="DNA_pol3_chi"/>
    <property type="match status" value="1"/>
</dbReference>
<dbReference type="InterPro" id="IPR007459">
    <property type="entry name" value="DNA_pol3_chi"/>
</dbReference>
<dbReference type="SUPFAM" id="SSF102400">
    <property type="entry name" value="DNA polymerase III chi subunit"/>
    <property type="match status" value="1"/>
</dbReference>
<dbReference type="RefSeq" id="WP_120382756.1">
    <property type="nucleotide sequence ID" value="NZ_RAXT01000002.1"/>
</dbReference>